<accession>A0AAW8DB78</accession>
<feature type="region of interest" description="Disordered" evidence="1">
    <location>
        <begin position="1"/>
        <end position="49"/>
    </location>
</feature>
<organism evidence="2 3">
    <name type="scientific">Variovorax boronicumulans</name>
    <dbReference type="NCBI Taxonomy" id="436515"/>
    <lineage>
        <taxon>Bacteria</taxon>
        <taxon>Pseudomonadati</taxon>
        <taxon>Pseudomonadota</taxon>
        <taxon>Betaproteobacteria</taxon>
        <taxon>Burkholderiales</taxon>
        <taxon>Comamonadaceae</taxon>
        <taxon>Variovorax</taxon>
    </lineage>
</organism>
<dbReference type="AlphaFoldDB" id="A0AAW8DB78"/>
<reference evidence="2" key="1">
    <citation type="submission" date="2023-07" db="EMBL/GenBank/DDBJ databases">
        <title>Sorghum-associated microbial communities from plants grown in Nebraska, USA.</title>
        <authorList>
            <person name="Schachtman D."/>
        </authorList>
    </citation>
    <scope>NUCLEOTIDE SEQUENCE</scope>
    <source>
        <strain evidence="2">DS3754</strain>
    </source>
</reference>
<gene>
    <name evidence="2" type="ORF">J2W31_006364</name>
</gene>
<sequence length="49" mass="4837">MAPGDEAPPGAPGTGEDTCPRCHGTGRDGPRECPECEGRGTVTVNIGGA</sequence>
<feature type="compositionally biased region" description="Basic and acidic residues" evidence="1">
    <location>
        <begin position="25"/>
        <end position="38"/>
    </location>
</feature>
<comment type="caution">
    <text evidence="2">The sequence shown here is derived from an EMBL/GenBank/DDBJ whole genome shotgun (WGS) entry which is preliminary data.</text>
</comment>
<name>A0AAW8DB78_9BURK</name>
<evidence type="ECO:0000313" key="2">
    <source>
        <dbReference type="EMBL" id="MDP9897222.1"/>
    </source>
</evidence>
<protein>
    <submittedName>
        <fullName evidence="2">DnaJ-class molecular chaperone</fullName>
    </submittedName>
</protein>
<proteinExistence type="predicted"/>
<evidence type="ECO:0000256" key="1">
    <source>
        <dbReference type="SAM" id="MobiDB-lite"/>
    </source>
</evidence>
<dbReference type="EMBL" id="JAUSRD010000025">
    <property type="protein sequence ID" value="MDP9897222.1"/>
    <property type="molecule type" value="Genomic_DNA"/>
</dbReference>
<evidence type="ECO:0000313" key="3">
    <source>
        <dbReference type="Proteomes" id="UP001242045"/>
    </source>
</evidence>
<dbReference type="Gene3D" id="6.20.20.10">
    <property type="match status" value="1"/>
</dbReference>
<dbReference type="SUPFAM" id="SSF57938">
    <property type="entry name" value="DnaJ/Hsp40 cysteine-rich domain"/>
    <property type="match status" value="1"/>
</dbReference>
<dbReference type="InterPro" id="IPR036410">
    <property type="entry name" value="HSP_DnaJ_Cys-rich_dom_sf"/>
</dbReference>
<dbReference type="Proteomes" id="UP001242045">
    <property type="component" value="Unassembled WGS sequence"/>
</dbReference>